<sequence length="357" mass="37646">MKFRARKAIVGIAAIASLSFMSACGTTADSGKSSPSAENSAGGGSSKPEGPYRIATVPKVEGISWFEAMKEGVNEFNDAQGDAVDAWQIGPDTEDAAKQVQIIEDLIAQEVDAIVVVPNDPQALTPALKKARDRGIVVITHEAPALAGTDAIDYDLEAFDNAYFGEVMFEQLASCMEGEGTFVGMVGSLTSETHMAWYNAGVEWLEKNAPGITAVAPQPYEDSNDDAKARANALEILKAYPDLGGFVNGSVSANANMAAVLKEKDNKNVCMSGLSLPSVAGPYLEEGWIYSAQAWSPGAAGYAANELALKVLNGETIESGIDLNQEGYENVTIENGLVIGEAVLMLSKGQFPDGYPF</sequence>
<protein>
    <submittedName>
        <fullName evidence="6">Substrate-binding domain-containing protein</fullName>
    </submittedName>
</protein>
<feature type="compositionally biased region" description="Polar residues" evidence="3">
    <location>
        <begin position="27"/>
        <end position="39"/>
    </location>
</feature>
<comment type="similarity">
    <text evidence="2">Belongs to the bacterial solute-binding protein 2 family.</text>
</comment>
<organism evidence="6">
    <name type="scientific">Jonesiaceae bacterium BS-20</name>
    <dbReference type="NCBI Taxonomy" id="3120821"/>
    <lineage>
        <taxon>Bacteria</taxon>
        <taxon>Bacillati</taxon>
        <taxon>Actinomycetota</taxon>
        <taxon>Actinomycetes</taxon>
        <taxon>Micrococcales</taxon>
        <taxon>Jonesiaceae</taxon>
    </lineage>
</organism>
<evidence type="ECO:0000256" key="3">
    <source>
        <dbReference type="SAM" id="MobiDB-lite"/>
    </source>
</evidence>
<dbReference type="Gene3D" id="3.40.50.2300">
    <property type="match status" value="2"/>
</dbReference>
<evidence type="ECO:0000256" key="1">
    <source>
        <dbReference type="ARBA" id="ARBA00004196"/>
    </source>
</evidence>
<evidence type="ECO:0000259" key="5">
    <source>
        <dbReference type="Pfam" id="PF13407"/>
    </source>
</evidence>
<dbReference type="EMBL" id="CP146203">
    <property type="protein sequence ID" value="XBH21089.1"/>
    <property type="molecule type" value="Genomic_DNA"/>
</dbReference>
<dbReference type="PANTHER" id="PTHR30036:SF7">
    <property type="entry name" value="ABC TRANSPORTER PERIPLASMIC-BINDING PROTEIN YPHF"/>
    <property type="match status" value="1"/>
</dbReference>
<dbReference type="PANTHER" id="PTHR30036">
    <property type="entry name" value="D-XYLOSE-BINDING PERIPLASMIC PROTEIN"/>
    <property type="match status" value="1"/>
</dbReference>
<dbReference type="InterPro" id="IPR050555">
    <property type="entry name" value="Bact_Solute-Bind_Prot2"/>
</dbReference>
<feature type="region of interest" description="Disordered" evidence="3">
    <location>
        <begin position="27"/>
        <end position="52"/>
    </location>
</feature>
<accession>A0AAU7DTT8</accession>
<dbReference type="InterPro" id="IPR028082">
    <property type="entry name" value="Peripla_BP_I"/>
</dbReference>
<comment type="subcellular location">
    <subcellularLocation>
        <location evidence="1">Cell envelope</location>
    </subcellularLocation>
</comment>
<name>A0AAU7DTT8_9MICO</name>
<proteinExistence type="inferred from homology"/>
<dbReference type="GO" id="GO:0030246">
    <property type="term" value="F:carbohydrate binding"/>
    <property type="evidence" value="ECO:0007669"/>
    <property type="project" value="TreeGrafter"/>
</dbReference>
<feature type="signal peptide" evidence="4">
    <location>
        <begin position="1"/>
        <end position="23"/>
    </location>
</feature>
<dbReference type="PROSITE" id="PS51257">
    <property type="entry name" value="PROKAR_LIPOPROTEIN"/>
    <property type="match status" value="1"/>
</dbReference>
<reference evidence="6" key="1">
    <citation type="submission" date="2024-02" db="EMBL/GenBank/DDBJ databases">
        <title>Tomenella chthoni gen. nov. sp. nov., a member of the family Jonesiaceae isolated from bat guano.</title>
        <authorList>
            <person name="Miller S.L."/>
            <person name="King J."/>
            <person name="Sankaranarayanan K."/>
            <person name="Lawson P.A."/>
        </authorList>
    </citation>
    <scope>NUCLEOTIDE SEQUENCE</scope>
    <source>
        <strain evidence="6">BS-20</strain>
    </source>
</reference>
<evidence type="ECO:0000256" key="4">
    <source>
        <dbReference type="SAM" id="SignalP"/>
    </source>
</evidence>
<dbReference type="Pfam" id="PF13407">
    <property type="entry name" value="Peripla_BP_4"/>
    <property type="match status" value="1"/>
</dbReference>
<evidence type="ECO:0000313" key="6">
    <source>
        <dbReference type="EMBL" id="XBH21089.1"/>
    </source>
</evidence>
<dbReference type="AlphaFoldDB" id="A0AAU7DTT8"/>
<dbReference type="SUPFAM" id="SSF53822">
    <property type="entry name" value="Periplasmic binding protein-like I"/>
    <property type="match status" value="1"/>
</dbReference>
<keyword evidence="4" id="KW-0732">Signal</keyword>
<feature type="chain" id="PRO_5043930022" evidence="4">
    <location>
        <begin position="24"/>
        <end position="357"/>
    </location>
</feature>
<evidence type="ECO:0000256" key="2">
    <source>
        <dbReference type="ARBA" id="ARBA00007639"/>
    </source>
</evidence>
<gene>
    <name evidence="6" type="ORF">V5R04_12835</name>
</gene>
<feature type="domain" description="Periplasmic binding protein" evidence="5">
    <location>
        <begin position="54"/>
        <end position="315"/>
    </location>
</feature>
<dbReference type="InterPro" id="IPR025997">
    <property type="entry name" value="SBP_2_dom"/>
</dbReference>
<dbReference type="GO" id="GO:0030288">
    <property type="term" value="C:outer membrane-bounded periplasmic space"/>
    <property type="evidence" value="ECO:0007669"/>
    <property type="project" value="TreeGrafter"/>
</dbReference>